<dbReference type="Proteomes" id="UP000789375">
    <property type="component" value="Unassembled WGS sequence"/>
</dbReference>
<protein>
    <submittedName>
        <fullName evidence="1">7070_t:CDS:1</fullName>
    </submittedName>
</protein>
<feature type="non-terminal residue" evidence="1">
    <location>
        <position position="1"/>
    </location>
</feature>
<dbReference type="EMBL" id="CAJVPP010015364">
    <property type="protein sequence ID" value="CAG8726680.1"/>
    <property type="molecule type" value="Genomic_DNA"/>
</dbReference>
<reference evidence="1" key="1">
    <citation type="submission" date="2021-06" db="EMBL/GenBank/DDBJ databases">
        <authorList>
            <person name="Kallberg Y."/>
            <person name="Tangrot J."/>
            <person name="Rosling A."/>
        </authorList>
    </citation>
    <scope>NUCLEOTIDE SEQUENCE</scope>
    <source>
        <strain evidence="1">87-6 pot B 2015</strain>
    </source>
</reference>
<dbReference type="AlphaFoldDB" id="A0A9N9IAB1"/>
<organism evidence="1 2">
    <name type="scientific">Funneliformis mosseae</name>
    <name type="common">Endomycorrhizal fungus</name>
    <name type="synonym">Glomus mosseae</name>
    <dbReference type="NCBI Taxonomy" id="27381"/>
    <lineage>
        <taxon>Eukaryota</taxon>
        <taxon>Fungi</taxon>
        <taxon>Fungi incertae sedis</taxon>
        <taxon>Mucoromycota</taxon>
        <taxon>Glomeromycotina</taxon>
        <taxon>Glomeromycetes</taxon>
        <taxon>Glomerales</taxon>
        <taxon>Glomeraceae</taxon>
        <taxon>Funneliformis</taxon>
    </lineage>
</organism>
<accession>A0A9N9IAB1</accession>
<keyword evidence="2" id="KW-1185">Reference proteome</keyword>
<comment type="caution">
    <text evidence="1">The sequence shown here is derived from an EMBL/GenBank/DDBJ whole genome shotgun (WGS) entry which is preliminary data.</text>
</comment>
<feature type="non-terminal residue" evidence="1">
    <location>
        <position position="87"/>
    </location>
</feature>
<proteinExistence type="predicted"/>
<gene>
    <name evidence="1" type="ORF">FMOSSE_LOCUS15390</name>
</gene>
<sequence>ESSSEISCNKSSNYAHAGSFVIQKEVLHSEFLLSNVGNNVLTGSNAWNRALGGFSRTIPEKCTLLNKTEFQTDSLYTAATMANVKIE</sequence>
<name>A0A9N9IAB1_FUNMO</name>
<evidence type="ECO:0000313" key="1">
    <source>
        <dbReference type="EMBL" id="CAG8726680.1"/>
    </source>
</evidence>
<evidence type="ECO:0000313" key="2">
    <source>
        <dbReference type="Proteomes" id="UP000789375"/>
    </source>
</evidence>